<dbReference type="EMBL" id="GGEC01063566">
    <property type="protein sequence ID" value="MBX44050.1"/>
    <property type="molecule type" value="Transcribed_RNA"/>
</dbReference>
<dbReference type="AlphaFoldDB" id="A0A2P2NNS2"/>
<organism evidence="2">
    <name type="scientific">Rhizophora mucronata</name>
    <name type="common">Asiatic mangrove</name>
    <dbReference type="NCBI Taxonomy" id="61149"/>
    <lineage>
        <taxon>Eukaryota</taxon>
        <taxon>Viridiplantae</taxon>
        <taxon>Streptophyta</taxon>
        <taxon>Embryophyta</taxon>
        <taxon>Tracheophyta</taxon>
        <taxon>Spermatophyta</taxon>
        <taxon>Magnoliopsida</taxon>
        <taxon>eudicotyledons</taxon>
        <taxon>Gunneridae</taxon>
        <taxon>Pentapetalae</taxon>
        <taxon>rosids</taxon>
        <taxon>fabids</taxon>
        <taxon>Malpighiales</taxon>
        <taxon>Rhizophoraceae</taxon>
        <taxon>Rhizophora</taxon>
    </lineage>
</organism>
<evidence type="ECO:0000256" key="1">
    <source>
        <dbReference type="SAM" id="Phobius"/>
    </source>
</evidence>
<keyword evidence="1" id="KW-0812">Transmembrane</keyword>
<keyword evidence="1" id="KW-1133">Transmembrane helix</keyword>
<reference evidence="2" key="1">
    <citation type="submission" date="2018-02" db="EMBL/GenBank/DDBJ databases">
        <title>Rhizophora mucronata_Transcriptome.</title>
        <authorList>
            <person name="Meera S.P."/>
            <person name="Sreeshan A."/>
            <person name="Augustine A."/>
        </authorList>
    </citation>
    <scope>NUCLEOTIDE SEQUENCE</scope>
    <source>
        <tissue evidence="2">Leaf</tissue>
    </source>
</reference>
<proteinExistence type="predicted"/>
<evidence type="ECO:0000313" key="2">
    <source>
        <dbReference type="EMBL" id="MBX44050.1"/>
    </source>
</evidence>
<name>A0A2P2NNS2_RHIMU</name>
<keyword evidence="1" id="KW-0472">Membrane</keyword>
<feature type="transmembrane region" description="Helical" evidence="1">
    <location>
        <begin position="22"/>
        <end position="41"/>
    </location>
</feature>
<protein>
    <submittedName>
        <fullName evidence="2">Uncharacterized protein</fullName>
    </submittedName>
</protein>
<sequence length="68" mass="7630">MLTEQFTESETAAYIANMLNKFGDWGSIFSVTALIFIHCCFRKSSGLASQMFLALFAPSCSKYVLMIF</sequence>
<accession>A0A2P2NNS2</accession>